<dbReference type="SUPFAM" id="SSF52540">
    <property type="entry name" value="P-loop containing nucleoside triphosphate hydrolases"/>
    <property type="match status" value="1"/>
</dbReference>
<reference evidence="4" key="1">
    <citation type="journal article" date="2019" name="Int. J. Syst. Evol. Microbiol.">
        <title>The Global Catalogue of Microorganisms (GCM) 10K type strain sequencing project: providing services to taxonomists for standard genome sequencing and annotation.</title>
        <authorList>
            <consortium name="The Broad Institute Genomics Platform"/>
            <consortium name="The Broad Institute Genome Sequencing Center for Infectious Disease"/>
            <person name="Wu L."/>
            <person name="Ma J."/>
        </authorList>
    </citation>
    <scope>NUCLEOTIDE SEQUENCE [LARGE SCALE GENOMIC DNA]</scope>
    <source>
        <strain evidence="4">JCM 14322</strain>
    </source>
</reference>
<feature type="domain" description="HTH luxR-type" evidence="2">
    <location>
        <begin position="756"/>
        <end position="821"/>
    </location>
</feature>
<proteinExistence type="predicted"/>
<dbReference type="InterPro" id="IPR011990">
    <property type="entry name" value="TPR-like_helical_dom_sf"/>
</dbReference>
<dbReference type="InterPro" id="IPR036388">
    <property type="entry name" value="WH-like_DNA-bd_sf"/>
</dbReference>
<dbReference type="InterPro" id="IPR049945">
    <property type="entry name" value="AAA_22"/>
</dbReference>
<dbReference type="Proteomes" id="UP001500002">
    <property type="component" value="Unassembled WGS sequence"/>
</dbReference>
<evidence type="ECO:0000256" key="1">
    <source>
        <dbReference type="SAM" id="MobiDB-lite"/>
    </source>
</evidence>
<accession>A0ABP4YK58</accession>
<evidence type="ECO:0000313" key="3">
    <source>
        <dbReference type="EMBL" id="GAA1813809.1"/>
    </source>
</evidence>
<dbReference type="PROSITE" id="PS50043">
    <property type="entry name" value="HTH_LUXR_2"/>
    <property type="match status" value="1"/>
</dbReference>
<dbReference type="PRINTS" id="PR00364">
    <property type="entry name" value="DISEASERSIST"/>
</dbReference>
<dbReference type="Pfam" id="PF25872">
    <property type="entry name" value="HTH_77"/>
    <property type="match status" value="1"/>
</dbReference>
<dbReference type="Pfam" id="PF13401">
    <property type="entry name" value="AAA_22"/>
    <property type="match status" value="1"/>
</dbReference>
<dbReference type="Pfam" id="PF00196">
    <property type="entry name" value="GerE"/>
    <property type="match status" value="1"/>
</dbReference>
<name>A0ABP4YK58_9MICO</name>
<dbReference type="SUPFAM" id="SSF46894">
    <property type="entry name" value="C-terminal effector domain of the bipartite response regulators"/>
    <property type="match status" value="1"/>
</dbReference>
<dbReference type="Gene3D" id="1.10.10.10">
    <property type="entry name" value="Winged helix-like DNA-binding domain superfamily/Winged helix DNA-binding domain"/>
    <property type="match status" value="1"/>
</dbReference>
<comment type="caution">
    <text evidence="3">The sequence shown here is derived from an EMBL/GenBank/DDBJ whole genome shotgun (WGS) entry which is preliminary data.</text>
</comment>
<protein>
    <recommendedName>
        <fullName evidence="2">HTH luxR-type domain-containing protein</fullName>
    </recommendedName>
</protein>
<dbReference type="SUPFAM" id="SSF48452">
    <property type="entry name" value="TPR-like"/>
    <property type="match status" value="1"/>
</dbReference>
<dbReference type="EMBL" id="BAAANJ010000008">
    <property type="protein sequence ID" value="GAA1813809.1"/>
    <property type="molecule type" value="Genomic_DNA"/>
</dbReference>
<dbReference type="InterPro" id="IPR000792">
    <property type="entry name" value="Tscrpt_reg_LuxR_C"/>
</dbReference>
<dbReference type="InterPro" id="IPR027417">
    <property type="entry name" value="P-loop_NTPase"/>
</dbReference>
<dbReference type="PRINTS" id="PR00038">
    <property type="entry name" value="HTHLUXR"/>
</dbReference>
<dbReference type="Gene3D" id="3.40.50.300">
    <property type="entry name" value="P-loop containing nucleotide triphosphate hydrolases"/>
    <property type="match status" value="1"/>
</dbReference>
<dbReference type="RefSeq" id="WP_344296464.1">
    <property type="nucleotide sequence ID" value="NZ_BAAANJ010000008.1"/>
</dbReference>
<dbReference type="Gene3D" id="1.25.40.10">
    <property type="entry name" value="Tetratricopeptide repeat domain"/>
    <property type="match status" value="2"/>
</dbReference>
<dbReference type="InterPro" id="IPR058852">
    <property type="entry name" value="HTH_77"/>
</dbReference>
<evidence type="ECO:0000259" key="2">
    <source>
        <dbReference type="PROSITE" id="PS50043"/>
    </source>
</evidence>
<dbReference type="PANTHER" id="PTHR47691:SF3">
    <property type="entry name" value="HTH-TYPE TRANSCRIPTIONAL REGULATOR RV0890C-RELATED"/>
    <property type="match status" value="1"/>
</dbReference>
<dbReference type="CDD" id="cd06170">
    <property type="entry name" value="LuxR_C_like"/>
    <property type="match status" value="1"/>
</dbReference>
<dbReference type="SMART" id="SM00421">
    <property type="entry name" value="HTH_LUXR"/>
    <property type="match status" value="1"/>
</dbReference>
<feature type="region of interest" description="Disordered" evidence="1">
    <location>
        <begin position="1"/>
        <end position="21"/>
    </location>
</feature>
<dbReference type="InterPro" id="IPR016032">
    <property type="entry name" value="Sig_transdc_resp-reg_C-effctor"/>
</dbReference>
<evidence type="ECO:0000313" key="4">
    <source>
        <dbReference type="Proteomes" id="UP001500002"/>
    </source>
</evidence>
<gene>
    <name evidence="3" type="ORF">GCM10009749_24030</name>
</gene>
<organism evidence="3 4">
    <name type="scientific">Agromyces neolithicus</name>
    <dbReference type="NCBI Taxonomy" id="269420"/>
    <lineage>
        <taxon>Bacteria</taxon>
        <taxon>Bacillati</taxon>
        <taxon>Actinomycetota</taxon>
        <taxon>Actinomycetes</taxon>
        <taxon>Micrococcales</taxon>
        <taxon>Microbacteriaceae</taxon>
        <taxon>Agromyces</taxon>
    </lineage>
</organism>
<dbReference type="PANTHER" id="PTHR47691">
    <property type="entry name" value="REGULATOR-RELATED"/>
    <property type="match status" value="1"/>
</dbReference>
<sequence>MVAGVGVGESRDGRASAGRSALPADTTSFVGRGREVDRVQRLLADSRLLTLTGPGGIGKTRLAIEAARRSPKRFVGGIFFVELAGLREPQLLLATIGRAIGVGEFDGSSTITAVAERLGRPETLLILDNFEHIVSASPDVARLLAASPTLRVLVTSRTPLHLAAEQEYLVSPLELAGPEAMVSTEIARGIESLALFAERARAVRPDFALTERSLHAIVEICRRLDGLPLAIELAAARMKVLSAEALLHRLDRRLPALATGPTDVPDRQRTVQATITWSYELLDRVEQHDLSRLGVFVGGFTLAAAADVLAGSADRPHADVLDQLSDLVDQSLLQVEPDESGSVRFGMLETIRQFALDQLTGAELMSVRDSHLDFHIGLAEVVERDEQAAQSHRLAVESDNIRAALAHALARGDGERLLRLGGALDRRFWLAIGDLDLSEARRWLEAGLVTGVDVFGRVRARALQRLASTHALSSERWLSALDEALSEYERAGDEDGMAETLCALGLTDVYRGDLATADERLQRGLALARRASAGIVLHVDLLTALGLLAYRRGDDGLGRDHFEVALRLARQSGDASRVATTLGHLGHLAMTEADAARAQQLLAESVELARTIGDPELLTSVLSELASARLASGELDTARLLVLDAAHLSRRLNWWFGVMVLDALAQWFFVVGDVEEAVRCLSAADRTRPDTEMNWDPERVSARNVLADRARSALHRAAFDAAWATAEVMSRSSVLDQAVSAMRATEVGSHEPAKHRARVHGALSARELEVLGLIADGRSDGEIATELYISKKTASVHVAHIKDKLGVGSRVEIATEGIRRGLVKPFIVGQG</sequence>
<keyword evidence="4" id="KW-1185">Reference proteome</keyword>